<protein>
    <submittedName>
        <fullName evidence="7">Cytochrome P450 monooxygenase mpaDE</fullName>
    </submittedName>
</protein>
<keyword evidence="7" id="KW-0560">Oxidoreductase</keyword>
<evidence type="ECO:0000313" key="8">
    <source>
        <dbReference type="Proteomes" id="UP000613401"/>
    </source>
</evidence>
<reference evidence="7" key="1">
    <citation type="journal article" date="2020" name="Phytopathology">
        <title>Genome sequence and comparative analysis of Colletotrichum gloeosporioides isolated from Liriodendron leaves.</title>
        <authorList>
            <person name="Fu F.F."/>
            <person name="Hao Z."/>
            <person name="Wang P."/>
            <person name="Lu Y."/>
            <person name="Xue L.J."/>
            <person name="Wei G."/>
            <person name="Tian Y."/>
            <person name="Baishi H."/>
            <person name="Xu H."/>
            <person name="Shi J."/>
            <person name="Cheng T."/>
            <person name="Wang G."/>
            <person name="Yi Y."/>
            <person name="Chen J."/>
        </authorList>
    </citation>
    <scope>NUCLEOTIDE SEQUENCE</scope>
    <source>
        <strain evidence="7">Lc1</strain>
    </source>
</reference>
<comment type="caution">
    <text evidence="7">The sequence shown here is derived from an EMBL/GenBank/DDBJ whole genome shotgun (WGS) entry which is preliminary data.</text>
</comment>
<sequence>MAQSDSSTSFVKLSLLPSGFLTLPEHFFCADQHDQTVRNLVPSMSFLLQHPVTGTRIVFDLGMRKNLNDYPPDIQPHLKTRQPIHTEPDVSDSLRKGDLGPDDIDAVILSHVHYDHVGNPKDFARAKFIVGSGTRHLLEHGMKYHSAAKFEKDLLPGERTIELGTQRSKMNPLPSYNADLALSNIPPTQGLDAIIPDINHEWRPVGPFPNAIDLFGDGLVYIVDSPGHLMGHLNVLTRVADKGWVYLAGDACHHARILDGLTDMASWSENGMTVCIHADKEVATDTLRRIRKLKTHGFEGSMVEVVLAHDAKWFWEHQDAIWPQTLTVT</sequence>
<dbReference type="PANTHER" id="PTHR42978">
    <property type="entry name" value="QUORUM-QUENCHING LACTONASE YTNP-RELATED-RELATED"/>
    <property type="match status" value="1"/>
</dbReference>
<gene>
    <name evidence="7" type="ORF">GCG54_00014136</name>
</gene>
<dbReference type="Pfam" id="PF00753">
    <property type="entry name" value="Lactamase_B"/>
    <property type="match status" value="1"/>
</dbReference>
<organism evidence="7 8">
    <name type="scientific">Colletotrichum gloeosporioides</name>
    <name type="common">Anthracnose fungus</name>
    <name type="synonym">Glomerella cingulata</name>
    <dbReference type="NCBI Taxonomy" id="474922"/>
    <lineage>
        <taxon>Eukaryota</taxon>
        <taxon>Fungi</taxon>
        <taxon>Dikarya</taxon>
        <taxon>Ascomycota</taxon>
        <taxon>Pezizomycotina</taxon>
        <taxon>Sordariomycetes</taxon>
        <taxon>Hypocreomycetidae</taxon>
        <taxon>Glomerellales</taxon>
        <taxon>Glomerellaceae</taxon>
        <taxon>Colletotrichum</taxon>
        <taxon>Colletotrichum gloeosporioides species complex</taxon>
    </lineage>
</organism>
<evidence type="ECO:0000259" key="6">
    <source>
        <dbReference type="SMART" id="SM00849"/>
    </source>
</evidence>
<dbReference type="EMBL" id="WVTB01000014">
    <property type="protein sequence ID" value="KAF3809922.1"/>
    <property type="molecule type" value="Genomic_DNA"/>
</dbReference>
<dbReference type="CDD" id="cd07730">
    <property type="entry name" value="metallo-hydrolase-like_MBL-fold"/>
    <property type="match status" value="1"/>
</dbReference>
<dbReference type="AlphaFoldDB" id="A0A8H4CUA4"/>
<dbReference type="GO" id="GO:0004497">
    <property type="term" value="F:monooxygenase activity"/>
    <property type="evidence" value="ECO:0007669"/>
    <property type="project" value="UniProtKB-KW"/>
</dbReference>
<dbReference type="PANTHER" id="PTHR42978:SF2">
    <property type="entry name" value="102 KBASES UNSTABLE REGION: FROM 1 TO 119443"/>
    <property type="match status" value="1"/>
</dbReference>
<feature type="domain" description="Metallo-beta-lactamase" evidence="6">
    <location>
        <begin position="42"/>
        <end position="309"/>
    </location>
</feature>
<keyword evidence="7" id="KW-0503">Monooxygenase</keyword>
<reference evidence="7" key="2">
    <citation type="submission" date="2020-03" db="EMBL/GenBank/DDBJ databases">
        <authorList>
            <person name="Fu F.-F."/>
            <person name="Chen J."/>
        </authorList>
    </citation>
    <scope>NUCLEOTIDE SEQUENCE</scope>
    <source>
        <strain evidence="7">Lc1</strain>
    </source>
</reference>
<dbReference type="InterPro" id="IPR036866">
    <property type="entry name" value="RibonucZ/Hydroxyglut_hydro"/>
</dbReference>
<comment type="cofactor">
    <cofactor evidence="1">
        <name>Zn(2+)</name>
        <dbReference type="ChEBI" id="CHEBI:29105"/>
    </cofactor>
</comment>
<evidence type="ECO:0000313" key="7">
    <source>
        <dbReference type="EMBL" id="KAF3809922.1"/>
    </source>
</evidence>
<dbReference type="GeneID" id="69021251"/>
<dbReference type="Proteomes" id="UP000613401">
    <property type="component" value="Unassembled WGS sequence"/>
</dbReference>
<dbReference type="InterPro" id="IPR001279">
    <property type="entry name" value="Metallo-B-lactamas"/>
</dbReference>
<dbReference type="Gene3D" id="3.60.15.10">
    <property type="entry name" value="Ribonuclease Z/Hydroxyacylglutathione hydrolase-like"/>
    <property type="match status" value="2"/>
</dbReference>
<accession>A0A8H4CUA4</accession>
<dbReference type="GO" id="GO:0046872">
    <property type="term" value="F:metal ion binding"/>
    <property type="evidence" value="ECO:0007669"/>
    <property type="project" value="UniProtKB-KW"/>
</dbReference>
<keyword evidence="4" id="KW-0378">Hydrolase</keyword>
<dbReference type="GO" id="GO:0016787">
    <property type="term" value="F:hydrolase activity"/>
    <property type="evidence" value="ECO:0007669"/>
    <property type="project" value="UniProtKB-KW"/>
</dbReference>
<evidence type="ECO:0000256" key="5">
    <source>
        <dbReference type="ARBA" id="ARBA00022833"/>
    </source>
</evidence>
<dbReference type="RefSeq" id="XP_045269081.1">
    <property type="nucleotide sequence ID" value="XM_045413977.1"/>
</dbReference>
<keyword evidence="8" id="KW-1185">Reference proteome</keyword>
<dbReference type="SUPFAM" id="SSF56281">
    <property type="entry name" value="Metallo-hydrolase/oxidoreductase"/>
    <property type="match status" value="1"/>
</dbReference>
<evidence type="ECO:0000256" key="2">
    <source>
        <dbReference type="ARBA" id="ARBA00007749"/>
    </source>
</evidence>
<evidence type="ECO:0000256" key="3">
    <source>
        <dbReference type="ARBA" id="ARBA00022723"/>
    </source>
</evidence>
<name>A0A8H4CUA4_COLGL</name>
<keyword evidence="3" id="KW-0479">Metal-binding</keyword>
<proteinExistence type="inferred from homology"/>
<evidence type="ECO:0000256" key="4">
    <source>
        <dbReference type="ARBA" id="ARBA00022801"/>
    </source>
</evidence>
<keyword evidence="5" id="KW-0862">Zinc</keyword>
<dbReference type="InterPro" id="IPR051013">
    <property type="entry name" value="MBL_superfamily_lactonases"/>
</dbReference>
<comment type="similarity">
    <text evidence="2">Belongs to the metallo-beta-lactamase superfamily.</text>
</comment>
<dbReference type="SMART" id="SM00849">
    <property type="entry name" value="Lactamase_B"/>
    <property type="match status" value="1"/>
</dbReference>
<evidence type="ECO:0000256" key="1">
    <source>
        <dbReference type="ARBA" id="ARBA00001947"/>
    </source>
</evidence>